<feature type="coiled-coil region" evidence="1">
    <location>
        <begin position="1"/>
        <end position="66"/>
    </location>
</feature>
<proteinExistence type="predicted"/>
<evidence type="ECO:0008006" key="4">
    <source>
        <dbReference type="Google" id="ProtNLM"/>
    </source>
</evidence>
<feature type="region of interest" description="Disordered" evidence="2">
    <location>
        <begin position="402"/>
        <end position="423"/>
    </location>
</feature>
<protein>
    <recommendedName>
        <fullName evidence="4">Protein phosphatase 1 regulatory subunit 21 C-terminal domain-containing protein</fullName>
    </recommendedName>
</protein>
<feature type="coiled-coil region" evidence="1">
    <location>
        <begin position="326"/>
        <end position="353"/>
    </location>
</feature>
<accession>A0A7S3PP81</accession>
<organism evidence="3">
    <name type="scientific">Aplanochytrium stocchinoi</name>
    <dbReference type="NCBI Taxonomy" id="215587"/>
    <lineage>
        <taxon>Eukaryota</taxon>
        <taxon>Sar</taxon>
        <taxon>Stramenopiles</taxon>
        <taxon>Bigyra</taxon>
        <taxon>Labyrinthulomycetes</taxon>
        <taxon>Thraustochytrida</taxon>
        <taxon>Thraustochytriidae</taxon>
        <taxon>Aplanochytrium</taxon>
    </lineage>
</organism>
<reference evidence="3" key="1">
    <citation type="submission" date="2021-01" db="EMBL/GenBank/DDBJ databases">
        <authorList>
            <person name="Corre E."/>
            <person name="Pelletier E."/>
            <person name="Niang G."/>
            <person name="Scheremetjew M."/>
            <person name="Finn R."/>
            <person name="Kale V."/>
            <person name="Holt S."/>
            <person name="Cochrane G."/>
            <person name="Meng A."/>
            <person name="Brown T."/>
            <person name="Cohen L."/>
        </authorList>
    </citation>
    <scope>NUCLEOTIDE SEQUENCE</scope>
    <source>
        <strain evidence="3">GSBS06</strain>
    </source>
</reference>
<keyword evidence="1" id="KW-0175">Coiled coil</keyword>
<sequence length="585" mass="66289">METMNSLSEEKENLAELLESKDSEIHFALREKHELETQVKTKDIILSEVSQKLEAKTKECLRLNELRLKETKEAREHFAMKIPFHDSKTKNMNKWKAVPLSIRQKQIISTTSMNLLSYIPLLVDAAIKWRAHVSTSNESVYACITAFIQSLESLHLSAQHAHLCMHSIGPKRPEAVKSAIGKLRVKANDVVKAHETAAEALGGEFHPVNIHRCLQQLVVVCFSDNSSSKMNDVVEAFSKLGETLRHATGEATTSDVEQFADIIDSIAKDLNDCVSQIKCIPHCINKATNDLFPLYKRSESYIHNLNDVALGPMIKYNDALHLDGIVKSLQVELDDLQVKHSKMQQVYQETRAKLTYTEKLLQSYNKKQQPLSRDMERASDATDNESSNVYITGLCDTGAQTAGKSWSSEKSMEDENSASLGNLDADKTKTDEEVVNIGYRMSVTDSSNGKTYSNLIELISESDLTREQEIRRDLVKQMCILKDRVHRADGKANTLNTKYNRTLDVVNKLRDERQKHNRVLAECKAEAERLRVGSKYELETTRSSYDEQLKRLTEHMVSLKEGIEEKDNLVQHLRSKVASLEVNEL</sequence>
<name>A0A7S3PP81_9STRA</name>
<evidence type="ECO:0000313" key="3">
    <source>
        <dbReference type="EMBL" id="CAE0445539.1"/>
    </source>
</evidence>
<evidence type="ECO:0000256" key="2">
    <source>
        <dbReference type="SAM" id="MobiDB-lite"/>
    </source>
</evidence>
<dbReference type="AlphaFoldDB" id="A0A7S3PP81"/>
<gene>
    <name evidence="3" type="ORF">ASTO00021_LOCUS15552</name>
</gene>
<evidence type="ECO:0000256" key="1">
    <source>
        <dbReference type="SAM" id="Coils"/>
    </source>
</evidence>
<dbReference type="EMBL" id="HBIN01020352">
    <property type="protein sequence ID" value="CAE0445539.1"/>
    <property type="molecule type" value="Transcribed_RNA"/>
</dbReference>